<name>A0A6J7WI82_9CAUD</name>
<organism evidence="2">
    <name type="scientific">uncultured Caudovirales phage</name>
    <dbReference type="NCBI Taxonomy" id="2100421"/>
    <lineage>
        <taxon>Viruses</taxon>
        <taxon>Duplodnaviria</taxon>
        <taxon>Heunggongvirae</taxon>
        <taxon>Uroviricota</taxon>
        <taxon>Caudoviricetes</taxon>
        <taxon>Peduoviridae</taxon>
        <taxon>Maltschvirus</taxon>
        <taxon>Maltschvirus maltsch</taxon>
    </lineage>
</organism>
<accession>A0A6J7WI82</accession>
<reference evidence="2" key="1">
    <citation type="submission" date="2020-05" db="EMBL/GenBank/DDBJ databases">
        <authorList>
            <person name="Chiriac C."/>
            <person name="Salcher M."/>
            <person name="Ghai R."/>
            <person name="Kavagutti S V."/>
        </authorList>
    </citation>
    <scope>NUCLEOTIDE SEQUENCE</scope>
</reference>
<dbReference type="EMBL" id="LR798214">
    <property type="protein sequence ID" value="CAB5194659.1"/>
    <property type="molecule type" value="Genomic_DNA"/>
</dbReference>
<protein>
    <submittedName>
        <fullName evidence="2">Uncharacterized protein</fullName>
    </submittedName>
</protein>
<proteinExistence type="predicted"/>
<gene>
    <name evidence="2" type="ORF">UFOVP171_18</name>
</gene>
<feature type="region of interest" description="Disordered" evidence="1">
    <location>
        <begin position="414"/>
        <end position="445"/>
    </location>
</feature>
<sequence>MPLDPVLAQGVTPINFAGPDPTTKMNQLAMMMKMQGLQQEGQLNSLKLTEAQREMADVEAMRDAIRKGANFRDLKVAAQFGPKGFAMNKAMVESDNAELENKIKTTTYARNLWVGAHNQPSYDNLLSKLEQLIPNSTANLPSVYDPKVVAENVMDADAIIKRMQPQTELGKLIAARDSLPLGHPNRATYDAAIDKQTRFAPTDADRPSANVRDALWYANATDEQKKAFNAMRQGGESAPSGWQRTANGGLEYILGGPADPETIKKQAEARRNSELKPPPEPVKKALLANIENLRKARDALALSQGKTVGVLQGDPNATGLKGFAPDFVLQRMDPTGVDTRAVIADLGSMIIHDRSGAAVTASEYPRLVPFIPRDRDDPPVVQKKLERFIQEYEAIQQDYADMYSEDQGYKLPKSLSASGPAVGTIEDGHKFKGGDPANPENWEKQ</sequence>
<evidence type="ECO:0000313" key="2">
    <source>
        <dbReference type="EMBL" id="CAB5194659.1"/>
    </source>
</evidence>
<evidence type="ECO:0000256" key="1">
    <source>
        <dbReference type="SAM" id="MobiDB-lite"/>
    </source>
</evidence>